<comment type="similarity">
    <text evidence="1">Belongs to the catalase family.</text>
</comment>
<dbReference type="GO" id="GO:0004096">
    <property type="term" value="F:catalase activity"/>
    <property type="evidence" value="ECO:0007669"/>
    <property type="project" value="UniProtKB-EC"/>
</dbReference>
<dbReference type="PROSITE" id="PS00437">
    <property type="entry name" value="CATALASE_1"/>
    <property type="match status" value="1"/>
</dbReference>
<dbReference type="Proteomes" id="UP000466442">
    <property type="component" value="Linkage Group LG12"/>
</dbReference>
<dbReference type="GO" id="GO:0046872">
    <property type="term" value="F:metal ion binding"/>
    <property type="evidence" value="ECO:0007669"/>
    <property type="project" value="UniProtKB-KW"/>
</dbReference>
<evidence type="ECO:0000313" key="12">
    <source>
        <dbReference type="EMBL" id="KAF6201625.1"/>
    </source>
</evidence>
<name>A0A8S9X200_APOLU</name>
<comment type="cofactor">
    <cofactor evidence="9">
        <name>heme</name>
        <dbReference type="ChEBI" id="CHEBI:30413"/>
    </cofactor>
</comment>
<organism evidence="12 13">
    <name type="scientific">Apolygus lucorum</name>
    <name type="common">Small green plant bug</name>
    <name type="synonym">Lygocoris lucorum</name>
    <dbReference type="NCBI Taxonomy" id="248454"/>
    <lineage>
        <taxon>Eukaryota</taxon>
        <taxon>Metazoa</taxon>
        <taxon>Ecdysozoa</taxon>
        <taxon>Arthropoda</taxon>
        <taxon>Hexapoda</taxon>
        <taxon>Insecta</taxon>
        <taxon>Pterygota</taxon>
        <taxon>Neoptera</taxon>
        <taxon>Paraneoptera</taxon>
        <taxon>Hemiptera</taxon>
        <taxon>Heteroptera</taxon>
        <taxon>Panheteroptera</taxon>
        <taxon>Cimicomorpha</taxon>
        <taxon>Miridae</taxon>
        <taxon>Mirini</taxon>
        <taxon>Apolygus</taxon>
    </lineage>
</organism>
<dbReference type="OrthoDB" id="6880011at2759"/>
<evidence type="ECO:0000256" key="2">
    <source>
        <dbReference type="ARBA" id="ARBA00022559"/>
    </source>
</evidence>
<dbReference type="PANTHER" id="PTHR11465:SF9">
    <property type="entry name" value="CATALASE"/>
    <property type="match status" value="1"/>
</dbReference>
<evidence type="ECO:0000256" key="8">
    <source>
        <dbReference type="PIRSR" id="PIRSR038928-1"/>
    </source>
</evidence>
<dbReference type="PROSITE" id="PS51402">
    <property type="entry name" value="CATALASE_3"/>
    <property type="match status" value="1"/>
</dbReference>
<keyword evidence="7" id="KW-0376">Hydrogen peroxide</keyword>
<feature type="active site" evidence="8">
    <location>
        <position position="200"/>
    </location>
</feature>
<feature type="chain" id="PRO_5035794948" description="Catalase core domain-containing protein" evidence="10">
    <location>
        <begin position="27"/>
        <end position="571"/>
    </location>
</feature>
<dbReference type="Gene3D" id="2.40.180.10">
    <property type="entry name" value="Catalase core domain"/>
    <property type="match status" value="1"/>
</dbReference>
<reference evidence="12" key="1">
    <citation type="journal article" date="2021" name="Mol. Ecol. Resour.">
        <title>Apolygus lucorum genome provides insights into omnivorousness and mesophyll feeding.</title>
        <authorList>
            <person name="Liu Y."/>
            <person name="Liu H."/>
            <person name="Wang H."/>
            <person name="Huang T."/>
            <person name="Liu B."/>
            <person name="Yang B."/>
            <person name="Yin L."/>
            <person name="Li B."/>
            <person name="Zhang Y."/>
            <person name="Zhang S."/>
            <person name="Jiang F."/>
            <person name="Zhang X."/>
            <person name="Ren Y."/>
            <person name="Wang B."/>
            <person name="Wang S."/>
            <person name="Lu Y."/>
            <person name="Wu K."/>
            <person name="Fan W."/>
            <person name="Wang G."/>
        </authorList>
    </citation>
    <scope>NUCLEOTIDE SEQUENCE</scope>
    <source>
        <strain evidence="12">12Hb</strain>
    </source>
</reference>
<dbReference type="InterPro" id="IPR024711">
    <property type="entry name" value="Catalase_clade1/3"/>
</dbReference>
<keyword evidence="3 9" id="KW-0349">Heme</keyword>
<feature type="active site" evidence="8">
    <location>
        <position position="113"/>
    </location>
</feature>
<dbReference type="GO" id="GO:0005777">
    <property type="term" value="C:peroxisome"/>
    <property type="evidence" value="ECO:0007669"/>
    <property type="project" value="TreeGrafter"/>
</dbReference>
<dbReference type="InterPro" id="IPR011614">
    <property type="entry name" value="Catalase_core"/>
</dbReference>
<evidence type="ECO:0000256" key="4">
    <source>
        <dbReference type="ARBA" id="ARBA00022723"/>
    </source>
</evidence>
<evidence type="ECO:0000259" key="11">
    <source>
        <dbReference type="SMART" id="SM01060"/>
    </source>
</evidence>
<evidence type="ECO:0000256" key="9">
    <source>
        <dbReference type="PIRSR" id="PIRSR038928-2"/>
    </source>
</evidence>
<dbReference type="EMBL" id="WIXP02000012">
    <property type="protein sequence ID" value="KAF6201625.1"/>
    <property type="molecule type" value="Genomic_DNA"/>
</dbReference>
<keyword evidence="5" id="KW-0560">Oxidoreductase</keyword>
<dbReference type="PIRSF" id="PIRSF038928">
    <property type="entry name" value="Catalase_clade1-3"/>
    <property type="match status" value="1"/>
</dbReference>
<dbReference type="GO" id="GO:0005739">
    <property type="term" value="C:mitochondrion"/>
    <property type="evidence" value="ECO:0007669"/>
    <property type="project" value="TreeGrafter"/>
</dbReference>
<proteinExistence type="inferred from homology"/>
<evidence type="ECO:0000256" key="1">
    <source>
        <dbReference type="ARBA" id="ARBA00005329"/>
    </source>
</evidence>
<dbReference type="GO" id="GO:0042744">
    <property type="term" value="P:hydrogen peroxide catabolic process"/>
    <property type="evidence" value="ECO:0007669"/>
    <property type="project" value="UniProtKB-KW"/>
</dbReference>
<dbReference type="InterPro" id="IPR018028">
    <property type="entry name" value="Catalase"/>
</dbReference>
<dbReference type="Pfam" id="PF06628">
    <property type="entry name" value="Catalase-rel"/>
    <property type="match status" value="1"/>
</dbReference>
<dbReference type="SUPFAM" id="SSF56634">
    <property type="entry name" value="Heme-dependent catalase-like"/>
    <property type="match status" value="1"/>
</dbReference>
<feature type="binding site" description="axial binding residue" evidence="9">
    <location>
        <position position="410"/>
    </location>
    <ligand>
        <name>heme</name>
        <dbReference type="ChEBI" id="CHEBI:30413"/>
    </ligand>
    <ligandPart>
        <name>Fe</name>
        <dbReference type="ChEBI" id="CHEBI:18248"/>
    </ligandPart>
</feature>
<feature type="signal peptide" evidence="10">
    <location>
        <begin position="1"/>
        <end position="26"/>
    </location>
</feature>
<accession>A0A8S9X200</accession>
<dbReference type="SMART" id="SM01060">
    <property type="entry name" value="Catalase"/>
    <property type="match status" value="1"/>
</dbReference>
<sequence length="571" mass="63251">MGAPHKMCKTLFTISTLQILISVGFAQSVSIDASTEATSLNINESNPAAEQLLEYAETHPVPSIVTTSYGTPVDDLLDALTAGPRGPLLLQDTTYIDITQSMNRERIPERVVHAKGAVIISLHQLLQFTINAGAFGTLTITGDITKYSSASMFQPGTTWNLTTRFSRISGEMGSQDTRRDTRGFAVKFYTDRGIWDLVSNNSPIFFIRDPMLFIQLVHSIMRNPQTHLLDPSAMWDFFSRTPQTIPQLLVQFSDYGIPLSYRHMDGFSIHALTLVNLSGDISFAKFRWRSNQGVKFLSNEQANSLASSNPDFYIEDLYNAIASGNYPSWNLTAQILSPQQVAEIPFYPFDATKDWNTTTYPEVEVGIMTLNQNPQNYFVDAETVGFDPGRLVPGIQPTVDRLLQGRMFAYTDAQVYRVGVNGNNLLRNRAMNAVNNYLRDGPGDYGNNQGDAVNYYPNSFNGPVTSPENKLASYHITGSAGRFSTANDDNYSQGTAFYENVLSPDQRTRLINNLADSISSAYPFIQMRSLKVLCNIGADLCERLAAALKIDQESPLASTSTTGSEMTTLNF</sequence>
<evidence type="ECO:0000256" key="10">
    <source>
        <dbReference type="SAM" id="SignalP"/>
    </source>
</evidence>
<keyword evidence="13" id="KW-1185">Reference proteome</keyword>
<dbReference type="GO" id="GO:0042542">
    <property type="term" value="P:response to hydrogen peroxide"/>
    <property type="evidence" value="ECO:0007669"/>
    <property type="project" value="TreeGrafter"/>
</dbReference>
<keyword evidence="4 9" id="KW-0479">Metal-binding</keyword>
<keyword evidence="2" id="KW-0575">Peroxidase</keyword>
<dbReference type="Pfam" id="PF00199">
    <property type="entry name" value="Catalase"/>
    <property type="match status" value="1"/>
</dbReference>
<dbReference type="InterPro" id="IPR010582">
    <property type="entry name" value="Catalase_immune_responsive"/>
</dbReference>
<keyword evidence="10" id="KW-0732">Signal</keyword>
<evidence type="ECO:0000256" key="6">
    <source>
        <dbReference type="ARBA" id="ARBA00023004"/>
    </source>
</evidence>
<comment type="caution">
    <text evidence="12">The sequence shown here is derived from an EMBL/GenBank/DDBJ whole genome shotgun (WGS) entry which is preliminary data.</text>
</comment>
<dbReference type="PRINTS" id="PR00067">
    <property type="entry name" value="CATALASE"/>
</dbReference>
<dbReference type="PANTHER" id="PTHR11465">
    <property type="entry name" value="CATALASE"/>
    <property type="match status" value="1"/>
</dbReference>
<protein>
    <recommendedName>
        <fullName evidence="11">Catalase core domain-containing protein</fullName>
    </recommendedName>
</protein>
<feature type="domain" description="Catalase core" evidence="11">
    <location>
        <begin position="66"/>
        <end position="464"/>
    </location>
</feature>
<keyword evidence="6 9" id="KW-0408">Iron</keyword>
<evidence type="ECO:0000256" key="5">
    <source>
        <dbReference type="ARBA" id="ARBA00023002"/>
    </source>
</evidence>
<dbReference type="GO" id="GO:0020037">
    <property type="term" value="F:heme binding"/>
    <property type="evidence" value="ECO:0007669"/>
    <property type="project" value="InterPro"/>
</dbReference>
<dbReference type="InterPro" id="IPR020835">
    <property type="entry name" value="Catalase_sf"/>
</dbReference>
<gene>
    <name evidence="12" type="ORF">GE061_004018</name>
</gene>
<evidence type="ECO:0000256" key="3">
    <source>
        <dbReference type="ARBA" id="ARBA00022617"/>
    </source>
</evidence>
<evidence type="ECO:0000256" key="7">
    <source>
        <dbReference type="ARBA" id="ARBA00023324"/>
    </source>
</evidence>
<dbReference type="AlphaFoldDB" id="A0A8S9X200"/>
<evidence type="ECO:0000313" key="13">
    <source>
        <dbReference type="Proteomes" id="UP000466442"/>
    </source>
</evidence>
<dbReference type="InterPro" id="IPR002226">
    <property type="entry name" value="Catalase_haem_BS"/>
</dbReference>